<evidence type="ECO:0000313" key="3">
    <source>
        <dbReference type="EMBL" id="RLK48118.1"/>
    </source>
</evidence>
<sequence length="450" mass="49424">MNDVAGPVLAEIPRYLTAIAEWGACVVYIVVARRRFRVPGTVAICLLALVALLGVQWWAGTLPIAWWIPGMLVAAGTMYGFVFAGLDATARGAGFVLARTFVLAELAASGYWQMDRFYSSRTEPVTDLLSAAALYAVVFAVVGYAERRQFRRDERFDVGGAQLVGAMAIAAATFGISNLSFVSADTPFSGRFGSEILYIRTLVDLCGFIALHVQLRIHREAVARRDTEAMAQLLRSQHDQYEITRRTIDEVNRKHHDMKHHLDAIRSEQDASARSRMLDDLEESIRRYGAVVRTGNHVLDAIVTAKLSRAHERDIEVSVVADGALLSFMRPLELTSLVGNALDNAIEGAARVATGKLRMIKFAVFAQDDFVMVRVENTFDGVVLRDGDRIVTRQQGPGHGYGLRNIETAAAAYGGAVSVHSDERWFSLRVLFPVREDARGGVHAGKATLT</sequence>
<dbReference type="CDD" id="cd16935">
    <property type="entry name" value="HATPase_AgrC-ComD-like"/>
    <property type="match status" value="1"/>
</dbReference>
<protein>
    <submittedName>
        <fullName evidence="3">GHKL domain-containing protein</fullName>
    </submittedName>
</protein>
<feature type="transmembrane region" description="Helical" evidence="1">
    <location>
        <begin position="12"/>
        <end position="31"/>
    </location>
</feature>
<keyword evidence="1" id="KW-1133">Transmembrane helix</keyword>
<dbReference type="InterPro" id="IPR036890">
    <property type="entry name" value="HATPase_C_sf"/>
</dbReference>
<dbReference type="Pfam" id="PF14501">
    <property type="entry name" value="HATPase_c_5"/>
    <property type="match status" value="1"/>
</dbReference>
<organism evidence="3 4">
    <name type="scientific">Microbacterium telephonicum</name>
    <dbReference type="NCBI Taxonomy" id="1714841"/>
    <lineage>
        <taxon>Bacteria</taxon>
        <taxon>Bacillati</taxon>
        <taxon>Actinomycetota</taxon>
        <taxon>Actinomycetes</taxon>
        <taxon>Micrococcales</taxon>
        <taxon>Microbacteriaceae</taxon>
        <taxon>Microbacterium</taxon>
    </lineage>
</organism>
<feature type="transmembrane region" description="Helical" evidence="1">
    <location>
        <begin position="64"/>
        <end position="86"/>
    </location>
</feature>
<dbReference type="AlphaFoldDB" id="A0A498C6H9"/>
<feature type="transmembrane region" description="Helical" evidence="1">
    <location>
        <begin position="124"/>
        <end position="144"/>
    </location>
</feature>
<comment type="caution">
    <text evidence="3">The sequence shown here is derived from an EMBL/GenBank/DDBJ whole genome shotgun (WGS) entry which is preliminary data.</text>
</comment>
<evidence type="ECO:0000256" key="1">
    <source>
        <dbReference type="SAM" id="Phobius"/>
    </source>
</evidence>
<feature type="transmembrane region" description="Helical" evidence="1">
    <location>
        <begin position="156"/>
        <end position="176"/>
    </location>
</feature>
<reference evidence="3 4" key="1">
    <citation type="journal article" date="2015" name="Stand. Genomic Sci.">
        <title>Genomic Encyclopedia of Bacterial and Archaeal Type Strains, Phase III: the genomes of soil and plant-associated and newly described type strains.</title>
        <authorList>
            <person name="Whitman W.B."/>
            <person name="Woyke T."/>
            <person name="Klenk H.P."/>
            <person name="Zhou Y."/>
            <person name="Lilburn T.G."/>
            <person name="Beck B.J."/>
            <person name="De Vos P."/>
            <person name="Vandamme P."/>
            <person name="Eisen J.A."/>
            <person name="Garrity G."/>
            <person name="Hugenholtz P."/>
            <person name="Kyrpides N.C."/>
        </authorList>
    </citation>
    <scope>NUCLEOTIDE SEQUENCE [LARGE SCALE GENOMIC DNA]</scope>
    <source>
        <strain evidence="3 4">S2T63</strain>
    </source>
</reference>
<accession>A0A498C6H9</accession>
<dbReference type="InterPro" id="IPR032834">
    <property type="entry name" value="NatK-like_C"/>
</dbReference>
<dbReference type="SUPFAM" id="SSF55874">
    <property type="entry name" value="ATPase domain of HSP90 chaperone/DNA topoisomerase II/histidine kinase"/>
    <property type="match status" value="1"/>
</dbReference>
<feature type="transmembrane region" description="Helical" evidence="1">
    <location>
        <begin position="38"/>
        <end position="58"/>
    </location>
</feature>
<keyword evidence="1" id="KW-0472">Membrane</keyword>
<evidence type="ECO:0000313" key="4">
    <source>
        <dbReference type="Proteomes" id="UP000273158"/>
    </source>
</evidence>
<dbReference type="Proteomes" id="UP000273158">
    <property type="component" value="Unassembled WGS sequence"/>
</dbReference>
<evidence type="ECO:0000259" key="2">
    <source>
        <dbReference type="Pfam" id="PF14501"/>
    </source>
</evidence>
<feature type="transmembrane region" description="Helical" evidence="1">
    <location>
        <begin position="93"/>
        <end position="112"/>
    </location>
</feature>
<keyword evidence="4" id="KW-1185">Reference proteome</keyword>
<feature type="domain" description="Sensor histidine kinase NatK-like C-terminal" evidence="2">
    <location>
        <begin position="329"/>
        <end position="433"/>
    </location>
</feature>
<dbReference type="EMBL" id="RCDB01000003">
    <property type="protein sequence ID" value="RLK48118.1"/>
    <property type="molecule type" value="Genomic_DNA"/>
</dbReference>
<dbReference type="OrthoDB" id="9813149at2"/>
<name>A0A498C6H9_9MICO</name>
<gene>
    <name evidence="3" type="ORF">C7474_2721</name>
</gene>
<feature type="transmembrane region" description="Helical" evidence="1">
    <location>
        <begin position="196"/>
        <end position="215"/>
    </location>
</feature>
<dbReference type="RefSeq" id="WP_121060654.1">
    <property type="nucleotide sequence ID" value="NZ_RCDB01000003.1"/>
</dbReference>
<dbReference type="Gene3D" id="3.30.565.10">
    <property type="entry name" value="Histidine kinase-like ATPase, C-terminal domain"/>
    <property type="match status" value="1"/>
</dbReference>
<proteinExistence type="predicted"/>
<keyword evidence="1" id="KW-0812">Transmembrane</keyword>